<gene>
    <name evidence="1" type="ORF">Sangu_1024700</name>
</gene>
<accession>A0AAW2NWM3</accession>
<proteinExistence type="predicted"/>
<protein>
    <submittedName>
        <fullName evidence="1">Uncharacterized protein</fullName>
    </submittedName>
</protein>
<dbReference type="Pfam" id="PF14223">
    <property type="entry name" value="Retrotran_gag_2"/>
    <property type="match status" value="1"/>
</dbReference>
<organism evidence="1">
    <name type="scientific">Sesamum angustifolium</name>
    <dbReference type="NCBI Taxonomy" id="2727405"/>
    <lineage>
        <taxon>Eukaryota</taxon>
        <taxon>Viridiplantae</taxon>
        <taxon>Streptophyta</taxon>
        <taxon>Embryophyta</taxon>
        <taxon>Tracheophyta</taxon>
        <taxon>Spermatophyta</taxon>
        <taxon>Magnoliopsida</taxon>
        <taxon>eudicotyledons</taxon>
        <taxon>Gunneridae</taxon>
        <taxon>Pentapetalae</taxon>
        <taxon>asterids</taxon>
        <taxon>lamiids</taxon>
        <taxon>Lamiales</taxon>
        <taxon>Pedaliaceae</taxon>
        <taxon>Sesamum</taxon>
    </lineage>
</organism>
<dbReference type="AlphaFoldDB" id="A0AAW2NWM3"/>
<dbReference type="EMBL" id="JACGWK010000006">
    <property type="protein sequence ID" value="KAL0347969.1"/>
    <property type="molecule type" value="Genomic_DNA"/>
</dbReference>
<sequence>MRTKGTSWMSRFLKHCQLGPHLKSVRRSKDGMLTTAKSEASYWASMSNDMQKQYHRLDDVTSILQRMKEVYAIPNRHTRYVATKTLFRAKMTEGSSVQEHGVKMLSLVEKLEDLKAMLDDDPYIDVIFQSISLFYDPFIVNFNMNGLEKSINELINIVVQYRATIKKSASSVLVREASTSKMKGKRARRWKKKKVRQRLKLSS</sequence>
<reference evidence="1" key="2">
    <citation type="journal article" date="2024" name="Plant">
        <title>Genomic evolution and insights into agronomic trait innovations of Sesamum species.</title>
        <authorList>
            <person name="Miao H."/>
            <person name="Wang L."/>
            <person name="Qu L."/>
            <person name="Liu H."/>
            <person name="Sun Y."/>
            <person name="Le M."/>
            <person name="Wang Q."/>
            <person name="Wei S."/>
            <person name="Zheng Y."/>
            <person name="Lin W."/>
            <person name="Duan Y."/>
            <person name="Cao H."/>
            <person name="Xiong S."/>
            <person name="Wang X."/>
            <person name="Wei L."/>
            <person name="Li C."/>
            <person name="Ma Q."/>
            <person name="Ju M."/>
            <person name="Zhao R."/>
            <person name="Li G."/>
            <person name="Mu C."/>
            <person name="Tian Q."/>
            <person name="Mei H."/>
            <person name="Zhang T."/>
            <person name="Gao T."/>
            <person name="Zhang H."/>
        </authorList>
    </citation>
    <scope>NUCLEOTIDE SEQUENCE</scope>
    <source>
        <strain evidence="1">G01</strain>
    </source>
</reference>
<evidence type="ECO:0000313" key="1">
    <source>
        <dbReference type="EMBL" id="KAL0347969.1"/>
    </source>
</evidence>
<name>A0AAW2NWM3_9LAMI</name>
<reference evidence="1" key="1">
    <citation type="submission" date="2020-06" db="EMBL/GenBank/DDBJ databases">
        <authorList>
            <person name="Li T."/>
            <person name="Hu X."/>
            <person name="Zhang T."/>
            <person name="Song X."/>
            <person name="Zhang H."/>
            <person name="Dai N."/>
            <person name="Sheng W."/>
            <person name="Hou X."/>
            <person name="Wei L."/>
        </authorList>
    </citation>
    <scope>NUCLEOTIDE SEQUENCE</scope>
    <source>
        <strain evidence="1">G01</strain>
        <tissue evidence="1">Leaf</tissue>
    </source>
</reference>
<comment type="caution">
    <text evidence="1">The sequence shown here is derived from an EMBL/GenBank/DDBJ whole genome shotgun (WGS) entry which is preliminary data.</text>
</comment>